<comment type="caution">
    <text evidence="2">The sequence shown here is derived from an EMBL/GenBank/DDBJ whole genome shotgun (WGS) entry which is preliminary data.</text>
</comment>
<dbReference type="OrthoDB" id="6423359at2759"/>
<dbReference type="Proteomes" id="UP000887116">
    <property type="component" value="Unassembled WGS sequence"/>
</dbReference>
<organism evidence="2 3">
    <name type="scientific">Trichonephila clavata</name>
    <name type="common">Joro spider</name>
    <name type="synonym">Nephila clavata</name>
    <dbReference type="NCBI Taxonomy" id="2740835"/>
    <lineage>
        <taxon>Eukaryota</taxon>
        <taxon>Metazoa</taxon>
        <taxon>Ecdysozoa</taxon>
        <taxon>Arthropoda</taxon>
        <taxon>Chelicerata</taxon>
        <taxon>Arachnida</taxon>
        <taxon>Araneae</taxon>
        <taxon>Araneomorphae</taxon>
        <taxon>Entelegynae</taxon>
        <taxon>Araneoidea</taxon>
        <taxon>Nephilidae</taxon>
        <taxon>Trichonephila</taxon>
    </lineage>
</organism>
<protein>
    <submittedName>
        <fullName evidence="2">Uncharacterized protein</fullName>
    </submittedName>
</protein>
<feature type="transmembrane region" description="Helical" evidence="1">
    <location>
        <begin position="170"/>
        <end position="189"/>
    </location>
</feature>
<evidence type="ECO:0000313" key="2">
    <source>
        <dbReference type="EMBL" id="GFR14057.1"/>
    </source>
</evidence>
<keyword evidence="1" id="KW-0812">Transmembrane</keyword>
<keyword evidence="3" id="KW-1185">Reference proteome</keyword>
<feature type="transmembrane region" description="Helical" evidence="1">
    <location>
        <begin position="98"/>
        <end position="121"/>
    </location>
</feature>
<feature type="transmembrane region" description="Helical" evidence="1">
    <location>
        <begin position="59"/>
        <end position="78"/>
    </location>
</feature>
<proteinExistence type="predicted"/>
<name>A0A8X6GZ92_TRICU</name>
<sequence>MVLPIGLFSIYYALLCYHLYDVVKNFCKYIDETTINDYGVILKQYLSIRKLVLEADSELSLLMFTSSLYYACAMYFGISSILHSEDYTSSGSYLGLVTIWLVFIASNTAFVVMAIFGSIVCEISTDVWEKAEELMNTEKNPTFSQKRFLAVSEKGFTMTAWKITPVKRSFILATLGTIFTYCILLDNIMN</sequence>
<keyword evidence="1" id="KW-0472">Membrane</keyword>
<accession>A0A8X6GZ92</accession>
<keyword evidence="1" id="KW-1133">Transmembrane helix</keyword>
<evidence type="ECO:0000313" key="3">
    <source>
        <dbReference type="Proteomes" id="UP000887116"/>
    </source>
</evidence>
<evidence type="ECO:0000256" key="1">
    <source>
        <dbReference type="SAM" id="Phobius"/>
    </source>
</evidence>
<reference evidence="2" key="1">
    <citation type="submission" date="2020-07" db="EMBL/GenBank/DDBJ databases">
        <title>Multicomponent nature underlies the extraordinary mechanical properties of spider dragline silk.</title>
        <authorList>
            <person name="Kono N."/>
            <person name="Nakamura H."/>
            <person name="Mori M."/>
            <person name="Yoshida Y."/>
            <person name="Ohtoshi R."/>
            <person name="Malay A.D."/>
            <person name="Moran D.A.P."/>
            <person name="Tomita M."/>
            <person name="Numata K."/>
            <person name="Arakawa K."/>
        </authorList>
    </citation>
    <scope>NUCLEOTIDE SEQUENCE</scope>
</reference>
<gene>
    <name evidence="2" type="primary">AVEN_214508_1</name>
    <name evidence="2" type="ORF">TNCT_630331</name>
</gene>
<dbReference type="EMBL" id="BMAO01007160">
    <property type="protein sequence ID" value="GFR14057.1"/>
    <property type="molecule type" value="Genomic_DNA"/>
</dbReference>
<dbReference type="AlphaFoldDB" id="A0A8X6GZ92"/>